<feature type="region of interest" description="Disordered" evidence="1">
    <location>
        <begin position="152"/>
        <end position="183"/>
    </location>
</feature>
<dbReference type="InterPro" id="IPR050400">
    <property type="entry name" value="Bact_Cytoskel_RodZ"/>
</dbReference>
<feature type="domain" description="Cytoskeleton protein RodZ-like C-terminal" evidence="3">
    <location>
        <begin position="239"/>
        <end position="310"/>
    </location>
</feature>
<keyword evidence="5" id="KW-1185">Reference proteome</keyword>
<dbReference type="InterPro" id="IPR010982">
    <property type="entry name" value="Lambda_DNA-bd_dom_sf"/>
</dbReference>
<comment type="caution">
    <text evidence="4">The sequence shown here is derived from an EMBL/GenBank/DDBJ whole genome shotgun (WGS) entry which is preliminary data.</text>
</comment>
<evidence type="ECO:0000256" key="1">
    <source>
        <dbReference type="SAM" id="MobiDB-lite"/>
    </source>
</evidence>
<accession>A0ABX1NQQ0</accession>
<feature type="transmembrane region" description="Helical" evidence="2">
    <location>
        <begin position="121"/>
        <end position="140"/>
    </location>
</feature>
<reference evidence="4 5" key="1">
    <citation type="submission" date="2019-12" db="EMBL/GenBank/DDBJ databases">
        <title>Comparative genomics gives insights into the taxonomy of the Azoarcus-Aromatoleum group and reveals separate origins of nif in the plant-associated Azoarcus and non-plant-associated Aromatoleum sub-groups.</title>
        <authorList>
            <person name="Lafos M."/>
            <person name="Maluk M."/>
            <person name="Batista M."/>
            <person name="Junghare M."/>
            <person name="Carmona M."/>
            <person name="Faoro H."/>
            <person name="Cruz L.M."/>
            <person name="Battistoni F."/>
            <person name="De Souza E."/>
            <person name="Pedrosa F."/>
            <person name="Chen W.-M."/>
            <person name="Poole P.S."/>
            <person name="Dixon R.A."/>
            <person name="James E.K."/>
        </authorList>
    </citation>
    <scope>NUCLEOTIDE SEQUENCE [LARGE SCALE GENOMIC DNA]</scope>
    <source>
        <strain evidence="4 5">PbN1</strain>
    </source>
</reference>
<dbReference type="InterPro" id="IPR001387">
    <property type="entry name" value="Cro/C1-type_HTH"/>
</dbReference>
<organism evidence="4 5">
    <name type="scientific">Aromatoleum bremense</name>
    <dbReference type="NCBI Taxonomy" id="76115"/>
    <lineage>
        <taxon>Bacteria</taxon>
        <taxon>Pseudomonadati</taxon>
        <taxon>Pseudomonadota</taxon>
        <taxon>Betaproteobacteria</taxon>
        <taxon>Rhodocyclales</taxon>
        <taxon>Rhodocyclaceae</taxon>
        <taxon>Aromatoleum</taxon>
    </lineage>
</organism>
<dbReference type="SUPFAM" id="SSF47413">
    <property type="entry name" value="lambda repressor-like DNA-binding domains"/>
    <property type="match status" value="1"/>
</dbReference>
<keyword evidence="2" id="KW-0812">Transmembrane</keyword>
<gene>
    <name evidence="4" type="ORF">GPA24_01930</name>
</gene>
<evidence type="ECO:0000313" key="4">
    <source>
        <dbReference type="EMBL" id="NMG14320.1"/>
    </source>
</evidence>
<dbReference type="PANTHER" id="PTHR34475">
    <property type="match status" value="1"/>
</dbReference>
<evidence type="ECO:0000313" key="5">
    <source>
        <dbReference type="Proteomes" id="UP000633943"/>
    </source>
</evidence>
<dbReference type="InterPro" id="IPR025194">
    <property type="entry name" value="RodZ-like_C"/>
</dbReference>
<dbReference type="EMBL" id="WTVP01000003">
    <property type="protein sequence ID" value="NMG14320.1"/>
    <property type="molecule type" value="Genomic_DNA"/>
</dbReference>
<dbReference type="Proteomes" id="UP000633943">
    <property type="component" value="Unassembled WGS sequence"/>
</dbReference>
<dbReference type="PANTHER" id="PTHR34475:SF1">
    <property type="entry name" value="CYTOSKELETON PROTEIN RODZ"/>
    <property type="match status" value="1"/>
</dbReference>
<keyword evidence="2" id="KW-1133">Transmembrane helix</keyword>
<dbReference type="Gene3D" id="1.10.260.40">
    <property type="entry name" value="lambda repressor-like DNA-binding domains"/>
    <property type="match status" value="1"/>
</dbReference>
<feature type="compositionally biased region" description="Pro residues" evidence="1">
    <location>
        <begin position="164"/>
        <end position="175"/>
    </location>
</feature>
<evidence type="ECO:0000256" key="2">
    <source>
        <dbReference type="SAM" id="Phobius"/>
    </source>
</evidence>
<dbReference type="Pfam" id="PF13464">
    <property type="entry name" value="RodZ_C"/>
    <property type="match status" value="1"/>
</dbReference>
<proteinExistence type="predicted"/>
<protein>
    <submittedName>
        <fullName evidence="4">DUF4115 domain-containing protein</fullName>
    </submittedName>
</protein>
<evidence type="ECO:0000259" key="3">
    <source>
        <dbReference type="Pfam" id="PF13464"/>
    </source>
</evidence>
<sequence length="312" mass="31887">MNDVHREEGATPVEPAAAASVGEILRRAREARGETLGDVAYALKLTSRQIEAMEAERFDLLPGPAFVRGFLRNYARYLGIDPAALLAGLAKNAAAMPVELAPVSNAEGVMPSGRAARSARLPAALVAGGLLAVVVAGWFFDWFQMPDADTTTVELTPSEGGATPLPPVPLEPPSPAAESAVAPQVSSPAALAADGVAADDVPPQAPAAAASPGVAPASIPGGSAATTVPAELPGVEHLVFRFAGESWVEVRDATGAIIFSGINAAGSTRTIQGKPPFGLVVGNAHKVTTEFRGQPLDLVPHIRVGVAKLTVK</sequence>
<dbReference type="RefSeq" id="WP_169201127.1">
    <property type="nucleotide sequence ID" value="NZ_CP059467.1"/>
</dbReference>
<dbReference type="Pfam" id="PF13413">
    <property type="entry name" value="HTH_25"/>
    <property type="match status" value="1"/>
</dbReference>
<name>A0ABX1NQQ0_9RHOO</name>
<dbReference type="CDD" id="cd00093">
    <property type="entry name" value="HTH_XRE"/>
    <property type="match status" value="1"/>
</dbReference>
<keyword evidence="2" id="KW-0472">Membrane</keyword>